<feature type="region of interest" description="Disordered" evidence="1">
    <location>
        <begin position="86"/>
        <end position="113"/>
    </location>
</feature>
<feature type="chain" id="PRO_5027593906" description="Phage tail tape measure protein" evidence="2">
    <location>
        <begin position="23"/>
        <end position="113"/>
    </location>
</feature>
<sequence length="113" mass="12339">MKNKMVWFLGGILIAAGNNALAGRADTAGGRQAQQMLSSDMERHTTALQQKSQATARGVIADVSSTQARQQQKLALQMQIDQLRSELGGTTDSTRQQTLTQQLRKLEKERAGL</sequence>
<keyword evidence="2" id="KW-0732">Signal</keyword>
<dbReference type="AlphaFoldDB" id="A0A763VR43"/>
<evidence type="ECO:0008006" key="4">
    <source>
        <dbReference type="Google" id="ProtNLM"/>
    </source>
</evidence>
<name>A0A763VR43_SALER</name>
<reference evidence="3" key="2">
    <citation type="submission" date="2020-02" db="EMBL/GenBank/DDBJ databases">
        <authorList>
            <consortium name="NCBI Pathogen Detection Project"/>
        </authorList>
    </citation>
    <scope>NUCLEOTIDE SEQUENCE</scope>
    <source>
        <strain evidence="3">MA.BM_SE06/8</strain>
    </source>
</reference>
<feature type="compositionally biased region" description="Basic and acidic residues" evidence="1">
    <location>
        <begin position="104"/>
        <end position="113"/>
    </location>
</feature>
<gene>
    <name evidence="3" type="ORF">G8382_000367</name>
</gene>
<proteinExistence type="predicted"/>
<evidence type="ECO:0000313" key="3">
    <source>
        <dbReference type="EMBL" id="HAG4650558.1"/>
    </source>
</evidence>
<accession>A0A763VR43</accession>
<evidence type="ECO:0000256" key="1">
    <source>
        <dbReference type="SAM" id="MobiDB-lite"/>
    </source>
</evidence>
<feature type="compositionally biased region" description="Low complexity" evidence="1">
    <location>
        <begin position="94"/>
        <end position="103"/>
    </location>
</feature>
<organism evidence="3">
    <name type="scientific">Salmonella enterica</name>
    <name type="common">Salmonella choleraesuis</name>
    <dbReference type="NCBI Taxonomy" id="28901"/>
    <lineage>
        <taxon>Bacteria</taxon>
        <taxon>Pseudomonadati</taxon>
        <taxon>Pseudomonadota</taxon>
        <taxon>Gammaproteobacteria</taxon>
        <taxon>Enterobacterales</taxon>
        <taxon>Enterobacteriaceae</taxon>
        <taxon>Salmonella</taxon>
    </lineage>
</organism>
<dbReference type="EMBL" id="DAAYKZ010000001">
    <property type="protein sequence ID" value="HAG4650558.1"/>
    <property type="molecule type" value="Genomic_DNA"/>
</dbReference>
<evidence type="ECO:0000256" key="2">
    <source>
        <dbReference type="SAM" id="SignalP"/>
    </source>
</evidence>
<reference evidence="3" key="1">
    <citation type="journal article" date="2018" name="Genome Biol.">
        <title>SKESA: strategic k-mer extension for scrupulous assemblies.</title>
        <authorList>
            <person name="Souvorov A."/>
            <person name="Agarwala R."/>
            <person name="Lipman D.J."/>
        </authorList>
    </citation>
    <scope>NUCLEOTIDE SEQUENCE</scope>
    <source>
        <strain evidence="3">MA.BM_SE06/8</strain>
    </source>
</reference>
<feature type="signal peptide" evidence="2">
    <location>
        <begin position="1"/>
        <end position="22"/>
    </location>
</feature>
<protein>
    <recommendedName>
        <fullName evidence="4">Phage tail tape measure protein</fullName>
    </recommendedName>
</protein>
<comment type="caution">
    <text evidence="3">The sequence shown here is derived from an EMBL/GenBank/DDBJ whole genome shotgun (WGS) entry which is preliminary data.</text>
</comment>